<dbReference type="AlphaFoldDB" id="A0A5R9H838"/>
<dbReference type="Pfam" id="PF05707">
    <property type="entry name" value="Zot"/>
    <property type="match status" value="1"/>
</dbReference>
<evidence type="ECO:0000313" key="4">
    <source>
        <dbReference type="Proteomes" id="UP000308001"/>
    </source>
</evidence>
<name>A0A5R9H838_9BACT</name>
<feature type="transmembrane region" description="Helical" evidence="1">
    <location>
        <begin position="219"/>
        <end position="238"/>
    </location>
</feature>
<accession>A0A5R9H838</accession>
<keyword evidence="1" id="KW-0472">Membrane</keyword>
<evidence type="ECO:0000259" key="2">
    <source>
        <dbReference type="Pfam" id="PF05707"/>
    </source>
</evidence>
<keyword evidence="1" id="KW-1133">Transmembrane helix</keyword>
<protein>
    <recommendedName>
        <fullName evidence="2">Zona occludens toxin N-terminal domain-containing protein</fullName>
    </recommendedName>
</protein>
<evidence type="ECO:0000256" key="1">
    <source>
        <dbReference type="SAM" id="Phobius"/>
    </source>
</evidence>
<feature type="domain" description="Zona occludens toxin N-terminal" evidence="2">
    <location>
        <begin position="1"/>
        <end position="206"/>
    </location>
</feature>
<keyword evidence="1" id="KW-0812">Transmembrane</keyword>
<dbReference type="InterPro" id="IPR008900">
    <property type="entry name" value="Zot_N"/>
</dbReference>
<gene>
    <name evidence="3" type="ORF">FE246_06885</name>
</gene>
<dbReference type="InterPro" id="IPR027417">
    <property type="entry name" value="P-loop_NTPase"/>
</dbReference>
<reference evidence="3 4" key="1">
    <citation type="submission" date="2019-05" db="EMBL/GenBank/DDBJ databases">
        <title>Arcobacter cibarius and Arcobacter thereius providing challenges in identification an antibiotic susceptibility and Quinolone resistance.</title>
        <authorList>
            <person name="Busch A."/>
            <person name="Hanel I."/>
            <person name="Hotzel H."/>
            <person name="Tomaso H."/>
        </authorList>
    </citation>
    <scope>NUCLEOTIDE SEQUENCE [LARGE SCALE GENOMIC DNA]</scope>
    <source>
        <strain evidence="3 4">17CS1191_2</strain>
    </source>
</reference>
<dbReference type="Proteomes" id="UP000308001">
    <property type="component" value="Unassembled WGS sequence"/>
</dbReference>
<dbReference type="Gene3D" id="3.40.50.300">
    <property type="entry name" value="P-loop containing nucleotide triphosphate hydrolases"/>
    <property type="match status" value="1"/>
</dbReference>
<proteinExistence type="predicted"/>
<comment type="caution">
    <text evidence="3">The sequence shown here is derived from an EMBL/GenBank/DDBJ whole genome shotgun (WGS) entry which is preliminary data.</text>
</comment>
<sequence>MTTFLTGVPGGAKTYFGIFEICKYFSIDLNNNKNFKPHLSKSNKYKNCLTNINEIKLDKFENVSSFDFIEFKAILTVLHSMFKAGKTDTELLQYLEDNNIIFADTLIVLDECQNYLSKEDTVLIWWLSYHRHFHQDIILITQNLDLVNKKYFAFSEIYLKAIPPSRKIFNNSMIYHQFTSPKLYKNSQANTIKLPVVEELFTYYLSGANQQHKSFVVHYIKISIIIFIVLMVLFFLFIKSKNQDTESNKSDYSYDPAPKQKITPLKTKSFFDNSDLKLFVFNCFDDYCYFDSDSKIPKTLFDAVIQQIETKLISKREYNNSTDFYIITNKNNFEFIKKENLEDEKTSISNPIFK</sequence>
<dbReference type="RefSeq" id="WP_138142920.1">
    <property type="nucleotide sequence ID" value="NZ_VBUF01000003.1"/>
</dbReference>
<evidence type="ECO:0000313" key="3">
    <source>
        <dbReference type="EMBL" id="TLS72145.1"/>
    </source>
</evidence>
<dbReference type="EMBL" id="VBUF01000003">
    <property type="protein sequence ID" value="TLS72145.1"/>
    <property type="molecule type" value="Genomic_DNA"/>
</dbReference>
<organism evidence="3 4">
    <name type="scientific">Aliarcobacter thereius</name>
    <dbReference type="NCBI Taxonomy" id="544718"/>
    <lineage>
        <taxon>Bacteria</taxon>
        <taxon>Pseudomonadati</taxon>
        <taxon>Campylobacterota</taxon>
        <taxon>Epsilonproteobacteria</taxon>
        <taxon>Campylobacterales</taxon>
        <taxon>Arcobacteraceae</taxon>
        <taxon>Aliarcobacter</taxon>
    </lineage>
</organism>